<feature type="region of interest" description="Disordered" evidence="1">
    <location>
        <begin position="1"/>
        <end position="92"/>
    </location>
</feature>
<protein>
    <submittedName>
        <fullName evidence="2">Uncharacterized protein</fullName>
    </submittedName>
</protein>
<name>A0AAV6TVA0_9ARAC</name>
<evidence type="ECO:0000313" key="2">
    <source>
        <dbReference type="EMBL" id="KAG8175563.1"/>
    </source>
</evidence>
<dbReference type="Proteomes" id="UP000827092">
    <property type="component" value="Unassembled WGS sequence"/>
</dbReference>
<feature type="compositionally biased region" description="Polar residues" evidence="1">
    <location>
        <begin position="1"/>
        <end position="43"/>
    </location>
</feature>
<sequence>MTPSPSVPTQMTSNTTNPAEAQILSTPSTSMGVTEQTAQTTMSPLPVDASSNNLPLPSNNDSPATDDRILPQPLPSTGTDDQLSGPKKRFQN</sequence>
<proteinExistence type="predicted"/>
<dbReference type="AlphaFoldDB" id="A0AAV6TVA0"/>
<accession>A0AAV6TVA0</accession>
<dbReference type="EMBL" id="JAFNEN010000983">
    <property type="protein sequence ID" value="KAG8175563.1"/>
    <property type="molecule type" value="Genomic_DNA"/>
</dbReference>
<evidence type="ECO:0000313" key="3">
    <source>
        <dbReference type="Proteomes" id="UP000827092"/>
    </source>
</evidence>
<evidence type="ECO:0000256" key="1">
    <source>
        <dbReference type="SAM" id="MobiDB-lite"/>
    </source>
</evidence>
<feature type="compositionally biased region" description="Low complexity" evidence="1">
    <location>
        <begin position="48"/>
        <end position="63"/>
    </location>
</feature>
<organism evidence="2 3">
    <name type="scientific">Oedothorax gibbosus</name>
    <dbReference type="NCBI Taxonomy" id="931172"/>
    <lineage>
        <taxon>Eukaryota</taxon>
        <taxon>Metazoa</taxon>
        <taxon>Ecdysozoa</taxon>
        <taxon>Arthropoda</taxon>
        <taxon>Chelicerata</taxon>
        <taxon>Arachnida</taxon>
        <taxon>Araneae</taxon>
        <taxon>Araneomorphae</taxon>
        <taxon>Entelegynae</taxon>
        <taxon>Araneoidea</taxon>
        <taxon>Linyphiidae</taxon>
        <taxon>Erigoninae</taxon>
        <taxon>Oedothorax</taxon>
    </lineage>
</organism>
<gene>
    <name evidence="2" type="ORF">JTE90_018856</name>
</gene>
<keyword evidence="3" id="KW-1185">Reference proteome</keyword>
<reference evidence="2 3" key="1">
    <citation type="journal article" date="2022" name="Nat. Ecol. Evol.">
        <title>A masculinizing supergene underlies an exaggerated male reproductive morph in a spider.</title>
        <authorList>
            <person name="Hendrickx F."/>
            <person name="De Corte Z."/>
            <person name="Sonet G."/>
            <person name="Van Belleghem S.M."/>
            <person name="Kostlbacher S."/>
            <person name="Vangestel C."/>
        </authorList>
    </citation>
    <scope>NUCLEOTIDE SEQUENCE [LARGE SCALE GENOMIC DNA]</scope>
    <source>
        <strain evidence="2">W744_W776</strain>
    </source>
</reference>
<comment type="caution">
    <text evidence="2">The sequence shown here is derived from an EMBL/GenBank/DDBJ whole genome shotgun (WGS) entry which is preliminary data.</text>
</comment>